<dbReference type="Gene3D" id="2.40.160.10">
    <property type="entry name" value="Porin"/>
    <property type="match status" value="1"/>
</dbReference>
<accession>A0A177JWX3</accession>
<evidence type="ECO:0000313" key="3">
    <source>
        <dbReference type="Proteomes" id="UP000077262"/>
    </source>
</evidence>
<organism evidence="2 3">
    <name type="scientific">Sphingobium yanoikuyae</name>
    <name type="common">Sphingomonas yanoikuyae</name>
    <dbReference type="NCBI Taxonomy" id="13690"/>
    <lineage>
        <taxon>Bacteria</taxon>
        <taxon>Pseudomonadati</taxon>
        <taxon>Pseudomonadota</taxon>
        <taxon>Alphaproteobacteria</taxon>
        <taxon>Sphingomonadales</taxon>
        <taxon>Sphingomonadaceae</taxon>
        <taxon>Sphingobium</taxon>
    </lineage>
</organism>
<dbReference type="Proteomes" id="UP000077262">
    <property type="component" value="Unassembled WGS sequence"/>
</dbReference>
<dbReference type="RefSeq" id="WP_063976218.1">
    <property type="nucleotide sequence ID" value="NZ_LSTR01000025.1"/>
</dbReference>
<evidence type="ECO:0000256" key="1">
    <source>
        <dbReference type="SAM" id="SignalP"/>
    </source>
</evidence>
<gene>
    <name evidence="2" type="ORF">AX777_17410</name>
</gene>
<name>A0A177JWX3_SPHYA</name>
<evidence type="ECO:0008006" key="4">
    <source>
        <dbReference type="Google" id="ProtNLM"/>
    </source>
</evidence>
<dbReference type="SUPFAM" id="SSF56935">
    <property type="entry name" value="Porins"/>
    <property type="match status" value="1"/>
</dbReference>
<comment type="caution">
    <text evidence="2">The sequence shown here is derived from an EMBL/GenBank/DDBJ whole genome shotgun (WGS) entry which is preliminary data.</text>
</comment>
<proteinExistence type="predicted"/>
<reference evidence="2 3" key="1">
    <citation type="submission" date="2016-02" db="EMBL/GenBank/DDBJ databases">
        <authorList>
            <person name="Wen L."/>
            <person name="He K."/>
            <person name="Yang H."/>
        </authorList>
    </citation>
    <scope>NUCLEOTIDE SEQUENCE [LARGE SCALE GENOMIC DNA]</scope>
    <source>
        <strain evidence="2 3">CD09_2</strain>
    </source>
</reference>
<dbReference type="AlphaFoldDB" id="A0A177JWX3"/>
<sequence length="433" mass="45480">MMPFYFLPKASRLPVTLSLAASLSVLALSRPAAAQSAAAPGQFALKVSGYGNASGAATGSQPDAGGGGLGEAEVELTPQYRTASGTVLAIRGVANVQGVTSDPNSAYRASIPEVSLFAIGDFGRIEIGERAGFPQSLVGFTPSEIAFTTPGFGPESGARLDPNGGLPTSFLPRGLASRINSLTYLGYAARFYNDASPKIIYLTPRTRSGFYGAISYTPSTVRPTGFTLADGNSVRSGDLEGAISPPRSHDVVQAALVWNHRTEALDLSIGGTYSHANIDASIIPNSQRRSSDSISGGLSATIRDTWSLGISATYDGLSRSPDPISGVRPATRPFGVVASADYVGGPWTVGGYYQHATADSQTLVPAKDSVDIGEFGVSYLLDRNHDLLGQGFHTDVKLFASVYLYRFASDATDTDRIRQSGQVFLTGARFSFY</sequence>
<dbReference type="EMBL" id="LSTR01000025">
    <property type="protein sequence ID" value="OAH45387.1"/>
    <property type="molecule type" value="Genomic_DNA"/>
</dbReference>
<feature type="chain" id="PRO_5008065411" description="Porin" evidence="1">
    <location>
        <begin position="35"/>
        <end position="433"/>
    </location>
</feature>
<keyword evidence="1" id="KW-0732">Signal</keyword>
<dbReference type="OrthoDB" id="9554429at2"/>
<evidence type="ECO:0000313" key="2">
    <source>
        <dbReference type="EMBL" id="OAH45387.1"/>
    </source>
</evidence>
<protein>
    <recommendedName>
        <fullName evidence="4">Porin</fullName>
    </recommendedName>
</protein>
<dbReference type="InterPro" id="IPR023614">
    <property type="entry name" value="Porin_dom_sf"/>
</dbReference>
<feature type="signal peptide" evidence="1">
    <location>
        <begin position="1"/>
        <end position="34"/>
    </location>
</feature>